<reference evidence="2 3" key="1">
    <citation type="submission" date="2024-11" db="EMBL/GenBank/DDBJ databases">
        <title>A near-complete genome assembly of Cinchona calisaya.</title>
        <authorList>
            <person name="Lian D.C."/>
            <person name="Zhao X.W."/>
            <person name="Wei L."/>
        </authorList>
    </citation>
    <scope>NUCLEOTIDE SEQUENCE [LARGE SCALE GENOMIC DNA]</scope>
    <source>
        <tissue evidence="2">Nenye</tissue>
    </source>
</reference>
<dbReference type="Proteomes" id="UP001630127">
    <property type="component" value="Unassembled WGS sequence"/>
</dbReference>
<name>A0ABD3A034_9GENT</name>
<proteinExistence type="predicted"/>
<feature type="region of interest" description="Disordered" evidence="1">
    <location>
        <begin position="15"/>
        <end position="46"/>
    </location>
</feature>
<dbReference type="EMBL" id="JBJUIK010000006">
    <property type="protein sequence ID" value="KAL3525081.1"/>
    <property type="molecule type" value="Genomic_DNA"/>
</dbReference>
<evidence type="ECO:0000313" key="2">
    <source>
        <dbReference type="EMBL" id="KAL3525081.1"/>
    </source>
</evidence>
<gene>
    <name evidence="2" type="ORF">ACH5RR_013453</name>
</gene>
<accession>A0ABD3A034</accession>
<evidence type="ECO:0000256" key="1">
    <source>
        <dbReference type="SAM" id="MobiDB-lite"/>
    </source>
</evidence>
<sequence length="111" mass="12670">MCILKENDIHEMKGQMLSEKNKCGKGRPSSTRKRKELNSTTRDPSQFEIVEASLRHKTQQGGCDYAQTNQIEGNILDVDLESMLCEESRSSKFLDLNAMPSLDDEFLWNLS</sequence>
<protein>
    <submittedName>
        <fullName evidence="2">Uncharacterized protein</fullName>
    </submittedName>
</protein>
<comment type="caution">
    <text evidence="2">The sequence shown here is derived from an EMBL/GenBank/DDBJ whole genome shotgun (WGS) entry which is preliminary data.</text>
</comment>
<dbReference type="AlphaFoldDB" id="A0ABD3A034"/>
<organism evidence="2 3">
    <name type="scientific">Cinchona calisaya</name>
    <dbReference type="NCBI Taxonomy" id="153742"/>
    <lineage>
        <taxon>Eukaryota</taxon>
        <taxon>Viridiplantae</taxon>
        <taxon>Streptophyta</taxon>
        <taxon>Embryophyta</taxon>
        <taxon>Tracheophyta</taxon>
        <taxon>Spermatophyta</taxon>
        <taxon>Magnoliopsida</taxon>
        <taxon>eudicotyledons</taxon>
        <taxon>Gunneridae</taxon>
        <taxon>Pentapetalae</taxon>
        <taxon>asterids</taxon>
        <taxon>lamiids</taxon>
        <taxon>Gentianales</taxon>
        <taxon>Rubiaceae</taxon>
        <taxon>Cinchonoideae</taxon>
        <taxon>Cinchoneae</taxon>
        <taxon>Cinchona</taxon>
    </lineage>
</organism>
<evidence type="ECO:0000313" key="3">
    <source>
        <dbReference type="Proteomes" id="UP001630127"/>
    </source>
</evidence>
<keyword evidence="3" id="KW-1185">Reference proteome</keyword>